<organism evidence="4 5">
    <name type="scientific">Sphingobacterium deserti</name>
    <dbReference type="NCBI Taxonomy" id="1229276"/>
    <lineage>
        <taxon>Bacteria</taxon>
        <taxon>Pseudomonadati</taxon>
        <taxon>Bacteroidota</taxon>
        <taxon>Sphingobacteriia</taxon>
        <taxon>Sphingobacteriales</taxon>
        <taxon>Sphingobacteriaceae</taxon>
        <taxon>Sphingobacterium</taxon>
    </lineage>
</organism>
<feature type="transmembrane region" description="Helical" evidence="1">
    <location>
        <begin position="135"/>
        <end position="157"/>
    </location>
</feature>
<dbReference type="OrthoDB" id="290051at2"/>
<reference evidence="5" key="1">
    <citation type="submission" date="2014-04" db="EMBL/GenBank/DDBJ databases">
        <title>Whole-Genome optical mapping and complete genome sequence of Sphingobacterium deserti sp. nov., a new spaces isolated from desert in the west of China.</title>
        <authorList>
            <person name="Teng C."/>
            <person name="Zhou Z."/>
            <person name="Li X."/>
            <person name="Chen M."/>
            <person name="Lin M."/>
            <person name="Wang L."/>
            <person name="Su S."/>
            <person name="Zhang C."/>
            <person name="Zhang W."/>
        </authorList>
    </citation>
    <scope>NUCLEOTIDE SEQUENCE [LARGE SCALE GENOMIC DNA]</scope>
    <source>
        <strain evidence="5">ACCC05744</strain>
    </source>
</reference>
<dbReference type="GO" id="GO:0009103">
    <property type="term" value="P:lipopolysaccharide biosynthetic process"/>
    <property type="evidence" value="ECO:0007669"/>
    <property type="project" value="TreeGrafter"/>
</dbReference>
<keyword evidence="4" id="KW-0808">Transferase</keyword>
<feature type="transmembrane region" description="Helical" evidence="1">
    <location>
        <begin position="169"/>
        <end position="189"/>
    </location>
</feature>
<dbReference type="RefSeq" id="WP_052072015.1">
    <property type="nucleotide sequence ID" value="NZ_JJMU01000010.1"/>
</dbReference>
<evidence type="ECO:0000313" key="5">
    <source>
        <dbReference type="Proteomes" id="UP000031802"/>
    </source>
</evidence>
<feature type="transmembrane region" description="Helical" evidence="1">
    <location>
        <begin position="348"/>
        <end position="367"/>
    </location>
</feature>
<dbReference type="STRING" id="1229276.DI53_0676"/>
<protein>
    <submittedName>
        <fullName evidence="4">Acyltransferase 3</fullName>
    </submittedName>
</protein>
<name>A0A0B8T2L1_9SPHI</name>
<keyword evidence="5" id="KW-1185">Reference proteome</keyword>
<dbReference type="GO" id="GO:0016747">
    <property type="term" value="F:acyltransferase activity, transferring groups other than amino-acyl groups"/>
    <property type="evidence" value="ECO:0007669"/>
    <property type="project" value="InterPro"/>
</dbReference>
<feature type="transmembrane region" description="Helical" evidence="1">
    <location>
        <begin position="228"/>
        <end position="248"/>
    </location>
</feature>
<dbReference type="EMBL" id="JJMU01000010">
    <property type="protein sequence ID" value="KGE15572.1"/>
    <property type="molecule type" value="Genomic_DNA"/>
</dbReference>
<feature type="transmembrane region" description="Helical" evidence="1">
    <location>
        <begin position="260"/>
        <end position="280"/>
    </location>
</feature>
<dbReference type="eggNOG" id="COG1835">
    <property type="taxonomic scope" value="Bacteria"/>
</dbReference>
<reference evidence="4 5" key="2">
    <citation type="journal article" date="2015" name="PLoS ONE">
        <title>Whole-Genome Optical Mapping and Finished Genome Sequence of Sphingobacterium deserti sp. nov., a New Species Isolated from the Western Desert of China.</title>
        <authorList>
            <person name="Teng C."/>
            <person name="Zhou Z."/>
            <person name="Molnar I."/>
            <person name="Li X."/>
            <person name="Tang R."/>
            <person name="Chen M."/>
            <person name="Wang L."/>
            <person name="Su S."/>
            <person name="Zhang W."/>
            <person name="Lin M."/>
        </authorList>
    </citation>
    <scope>NUCLEOTIDE SEQUENCE [LARGE SCALE GENOMIC DNA]</scope>
    <source>
        <strain evidence="5">ACCC05744</strain>
    </source>
</reference>
<dbReference type="AlphaFoldDB" id="A0A0B8T2L1"/>
<proteinExistence type="predicted"/>
<keyword evidence="1" id="KW-0472">Membrane</keyword>
<dbReference type="InterPro" id="IPR002656">
    <property type="entry name" value="Acyl_transf_3_dom"/>
</dbReference>
<keyword evidence="4" id="KW-0012">Acyltransferase</keyword>
<feature type="transmembrane region" description="Helical" evidence="1">
    <location>
        <begin position="12"/>
        <end position="31"/>
    </location>
</feature>
<dbReference type="PATRIC" id="fig|1229276.3.peg.698"/>
<feature type="transmembrane region" description="Helical" evidence="1">
    <location>
        <begin position="195"/>
        <end position="216"/>
    </location>
</feature>
<dbReference type="InterPro" id="IPR043968">
    <property type="entry name" value="SGNH"/>
</dbReference>
<dbReference type="Pfam" id="PF01757">
    <property type="entry name" value="Acyl_transf_3"/>
    <property type="match status" value="1"/>
</dbReference>
<feature type="transmembrane region" description="Helical" evidence="1">
    <location>
        <begin position="292"/>
        <end position="311"/>
    </location>
</feature>
<dbReference type="InterPro" id="IPR050879">
    <property type="entry name" value="Acyltransferase_3"/>
</dbReference>
<evidence type="ECO:0000259" key="2">
    <source>
        <dbReference type="Pfam" id="PF01757"/>
    </source>
</evidence>
<evidence type="ECO:0000313" key="4">
    <source>
        <dbReference type="EMBL" id="KGE15572.1"/>
    </source>
</evidence>
<dbReference type="PANTHER" id="PTHR23028">
    <property type="entry name" value="ACETYLTRANSFERASE"/>
    <property type="match status" value="1"/>
</dbReference>
<evidence type="ECO:0000259" key="3">
    <source>
        <dbReference type="Pfam" id="PF19040"/>
    </source>
</evidence>
<feature type="transmembrane region" description="Helical" evidence="1">
    <location>
        <begin position="78"/>
        <end position="99"/>
    </location>
</feature>
<feature type="domain" description="Acyltransferase 3" evidence="2">
    <location>
        <begin position="13"/>
        <end position="329"/>
    </location>
</feature>
<dbReference type="GO" id="GO:0016020">
    <property type="term" value="C:membrane"/>
    <property type="evidence" value="ECO:0007669"/>
    <property type="project" value="TreeGrafter"/>
</dbReference>
<dbReference type="Pfam" id="PF19040">
    <property type="entry name" value="SGNH"/>
    <property type="match status" value="1"/>
</dbReference>
<accession>A0A0B8T2L1</accession>
<keyword evidence="1" id="KW-1133">Transmembrane helix</keyword>
<feature type="transmembrane region" description="Helical" evidence="1">
    <location>
        <begin position="317"/>
        <end position="336"/>
    </location>
</feature>
<gene>
    <name evidence="4" type="ORF">DI53_0676</name>
</gene>
<comment type="caution">
    <text evidence="4">The sequence shown here is derived from an EMBL/GenBank/DDBJ whole genome shotgun (WGS) entry which is preliminary data.</text>
</comment>
<feature type="domain" description="SGNH" evidence="3">
    <location>
        <begin position="418"/>
        <end position="616"/>
    </location>
</feature>
<sequence>MLKAAQNNIRYDIVFLRCVAVVAVVCYHFDFKIFRDGYAGVDVFFVLSGFLMTQMISQKIEEGKFTLAGFYYRRLARIVPGLLAVLLIFFILIYCFLGIKLYDFSRFAFSSSLFVSNIHYYRAAGYFAPSSQLNFLLHTWSLSVEWQFYMVYPLLLLGLQPLRKRQGKVFILLICVLIFVSFAIMSYYMRFDAKFAFYMFPTRAWEFLVGALVYFQTPWLKNYISLRIRNLLAVLLIGLLVLSMFGLIRLTHMGWPSVSTWLPVGCTAGILWLAPELSLFRLPVVVYLARISYSWYLWHWPIVVLCTYFAWNQTQEQRILFFFLSIVLGSVAYFLVERRAVFRKPAVLTASILITVCITFSITQISWPKYLTADNLPDIADFQRRYTALFADEQYNFGKGHLLANSPFQAFDQRELYKFSDTLPNYLLIGDCHAGMFSATLRDLAHKHDVHLLQATGDETFPAPNVQSVFQGPTELMHYMYGTYLPKHMGKIDKVILSANYAGYSKKQLEAYLRQIDAFFGQYAVPVIYIGQTESYQIEYPVIEVLRKRFAIHPAKYLRPERYNANKFLKASSIASRYIDVYNHPDILRADTASTYFYDADHLSIFGTQQYAKLLEERIFLKQPR</sequence>
<dbReference type="Proteomes" id="UP000031802">
    <property type="component" value="Unassembled WGS sequence"/>
</dbReference>
<dbReference type="PANTHER" id="PTHR23028:SF53">
    <property type="entry name" value="ACYL_TRANSF_3 DOMAIN-CONTAINING PROTEIN"/>
    <property type="match status" value="1"/>
</dbReference>
<evidence type="ECO:0000256" key="1">
    <source>
        <dbReference type="SAM" id="Phobius"/>
    </source>
</evidence>
<keyword evidence="1" id="KW-0812">Transmembrane</keyword>